<dbReference type="Proteomes" id="UP001163046">
    <property type="component" value="Unassembled WGS sequence"/>
</dbReference>
<reference evidence="3" key="1">
    <citation type="submission" date="2023-01" db="EMBL/GenBank/DDBJ databases">
        <title>Genome assembly of the deep-sea coral Lophelia pertusa.</title>
        <authorList>
            <person name="Herrera S."/>
            <person name="Cordes E."/>
        </authorList>
    </citation>
    <scope>NUCLEOTIDE SEQUENCE</scope>
    <source>
        <strain evidence="3">USNM1676648</strain>
        <tissue evidence="3">Polyp</tissue>
    </source>
</reference>
<evidence type="ECO:0000313" key="3">
    <source>
        <dbReference type="EMBL" id="KAJ7369731.1"/>
    </source>
</evidence>
<proteinExistence type="predicted"/>
<organism evidence="3 4">
    <name type="scientific">Desmophyllum pertusum</name>
    <dbReference type="NCBI Taxonomy" id="174260"/>
    <lineage>
        <taxon>Eukaryota</taxon>
        <taxon>Metazoa</taxon>
        <taxon>Cnidaria</taxon>
        <taxon>Anthozoa</taxon>
        <taxon>Hexacorallia</taxon>
        <taxon>Scleractinia</taxon>
        <taxon>Caryophylliina</taxon>
        <taxon>Caryophylliidae</taxon>
        <taxon>Desmophyllum</taxon>
    </lineage>
</organism>
<sequence>MSLREKILEVGKGMPHTKVKVPLKWLQVENEVYDLASKGTNYITWEDFKKNIYDEICQFEIEDDFEVLLHFLHDRGTVVYHGCANDKRSLVVLNPKWLVGILCQIITVEKQSEEDFKIHNHRKHLGRTGILHAELLDDSCERLKLNVIKDSLLDIMKKFNLLCEYTSKEGNSIYLVPCMLTSKPDDELKLNIPRNQEPPPVYITFNTQYVPGGLFSRLVVLFVEFAERRIDFDQPKLSANCAHFFIGEFTGIEFVCYKRVIKVRVWDHVNSNSNPVEKEPHICSELLRYVFDDCQSSSFFLSHLCCHFLFHIARKKISDILNIEMYDN</sequence>
<dbReference type="InterPro" id="IPR032171">
    <property type="entry name" value="COR-A"/>
</dbReference>
<name>A0A9X0CNM7_9CNID</name>
<evidence type="ECO:0000259" key="2">
    <source>
        <dbReference type="Pfam" id="PF16095"/>
    </source>
</evidence>
<keyword evidence="4" id="KW-1185">Reference proteome</keyword>
<dbReference type="AlphaFoldDB" id="A0A9X0CNM7"/>
<dbReference type="Pfam" id="PF16095">
    <property type="entry name" value="COR-A"/>
    <property type="match status" value="1"/>
</dbReference>
<dbReference type="OrthoDB" id="5964455at2759"/>
<protein>
    <recommendedName>
        <fullName evidence="2">COR domain-containing protein</fullName>
    </recommendedName>
</protein>
<keyword evidence="1" id="KW-0677">Repeat</keyword>
<evidence type="ECO:0000313" key="4">
    <source>
        <dbReference type="Proteomes" id="UP001163046"/>
    </source>
</evidence>
<accession>A0A9X0CNM7</accession>
<dbReference type="InterPro" id="IPR036388">
    <property type="entry name" value="WH-like_DNA-bd_sf"/>
</dbReference>
<dbReference type="Gene3D" id="1.10.10.10">
    <property type="entry name" value="Winged helix-like DNA-binding domain superfamily/Winged helix DNA-binding domain"/>
    <property type="match status" value="1"/>
</dbReference>
<comment type="caution">
    <text evidence="3">The sequence shown here is derived from an EMBL/GenBank/DDBJ whole genome shotgun (WGS) entry which is preliminary data.</text>
</comment>
<dbReference type="EMBL" id="MU826889">
    <property type="protein sequence ID" value="KAJ7369731.1"/>
    <property type="molecule type" value="Genomic_DNA"/>
</dbReference>
<evidence type="ECO:0000256" key="1">
    <source>
        <dbReference type="ARBA" id="ARBA00022737"/>
    </source>
</evidence>
<gene>
    <name evidence="3" type="ORF">OS493_036762</name>
</gene>
<feature type="domain" description="COR" evidence="2">
    <location>
        <begin position="22"/>
        <end position="180"/>
    </location>
</feature>